<evidence type="ECO:0000313" key="11">
    <source>
        <dbReference type="EMBL" id="CAF3626314.1"/>
    </source>
</evidence>
<evidence type="ECO:0000313" key="12">
    <source>
        <dbReference type="EMBL" id="CAF3709819.1"/>
    </source>
</evidence>
<dbReference type="EMBL" id="CAJNOQ010000790">
    <property type="protein sequence ID" value="CAF0839028.1"/>
    <property type="molecule type" value="Genomic_DNA"/>
</dbReference>
<evidence type="ECO:0000256" key="2">
    <source>
        <dbReference type="ARBA" id="ARBA00010788"/>
    </source>
</evidence>
<evidence type="ECO:0000256" key="7">
    <source>
        <dbReference type="ARBA" id="ARBA00023242"/>
    </source>
</evidence>
<evidence type="ECO:0000256" key="6">
    <source>
        <dbReference type="ARBA" id="ARBA00023187"/>
    </source>
</evidence>
<feature type="coiled-coil region" evidence="8">
    <location>
        <begin position="139"/>
        <end position="166"/>
    </location>
</feature>
<dbReference type="AlphaFoldDB" id="A0A813VN87"/>
<name>A0A813VN87_9BILA</name>
<sequence length="218" mass="25658">MALTYHSVPEVLVDALPYFDIGYEDTGVRESALALVEEETRRYKPTKNYLEQLGQPNYHSFETEVMKNEFERLSNRLPMDMLSMKRYELPVPPAGKQTDVTAWNECVENSYAQLEHQTTRILNLELMWDYGANTWKIYNSALQTMLEQAQKQLLELRKRVQEINFQRKHEQTQAGHKLNSLEQTWVGLVSKNYEIECAIAELEKDNQNLRKRKEGKRI</sequence>
<keyword evidence="5" id="KW-0747">Spliceosome</keyword>
<dbReference type="GO" id="GO:0008380">
    <property type="term" value="P:RNA splicing"/>
    <property type="evidence" value="ECO:0007669"/>
    <property type="project" value="UniProtKB-KW"/>
</dbReference>
<dbReference type="Proteomes" id="UP000681722">
    <property type="component" value="Unassembled WGS sequence"/>
</dbReference>
<accession>A0A813VN87</accession>
<reference evidence="9" key="1">
    <citation type="submission" date="2021-02" db="EMBL/GenBank/DDBJ databases">
        <authorList>
            <person name="Nowell W R."/>
        </authorList>
    </citation>
    <scope>NUCLEOTIDE SEQUENCE</scope>
</reference>
<dbReference type="Proteomes" id="UP000663829">
    <property type="component" value="Unassembled WGS sequence"/>
</dbReference>
<dbReference type="GO" id="GO:0000974">
    <property type="term" value="C:Prp19 complex"/>
    <property type="evidence" value="ECO:0007669"/>
    <property type="project" value="TreeGrafter"/>
</dbReference>
<dbReference type="PANTHER" id="PTHR13296">
    <property type="entry name" value="BCAS2 PROTEIN"/>
    <property type="match status" value="1"/>
</dbReference>
<dbReference type="OrthoDB" id="205794at2759"/>
<evidence type="ECO:0000313" key="10">
    <source>
        <dbReference type="EMBL" id="CAF0933782.1"/>
    </source>
</evidence>
<comment type="caution">
    <text evidence="9">The sequence shown here is derived from an EMBL/GenBank/DDBJ whole genome shotgun (WGS) entry which is preliminary data.</text>
</comment>
<proteinExistence type="inferred from homology"/>
<keyword evidence="8" id="KW-0175">Coiled coil</keyword>
<comment type="subcellular location">
    <subcellularLocation>
        <location evidence="1">Nucleus</location>
    </subcellularLocation>
</comment>
<dbReference type="InterPro" id="IPR008409">
    <property type="entry name" value="SPF27"/>
</dbReference>
<keyword evidence="6" id="KW-0508">mRNA splicing</keyword>
<dbReference type="GO" id="GO:0071013">
    <property type="term" value="C:catalytic step 2 spliceosome"/>
    <property type="evidence" value="ECO:0007669"/>
    <property type="project" value="TreeGrafter"/>
</dbReference>
<evidence type="ECO:0000313" key="13">
    <source>
        <dbReference type="Proteomes" id="UP000663829"/>
    </source>
</evidence>
<dbReference type="EMBL" id="CAJOBC010000790">
    <property type="protein sequence ID" value="CAF3626314.1"/>
    <property type="molecule type" value="Genomic_DNA"/>
</dbReference>
<comment type="similarity">
    <text evidence="2">Belongs to the SPF27 family.</text>
</comment>
<keyword evidence="7" id="KW-0539">Nucleus</keyword>
<evidence type="ECO:0000256" key="3">
    <source>
        <dbReference type="ARBA" id="ARBA00014158"/>
    </source>
</evidence>
<dbReference type="PANTHER" id="PTHR13296:SF0">
    <property type="entry name" value="PRE-MRNA-SPLICING FACTOR SPF27"/>
    <property type="match status" value="1"/>
</dbReference>
<dbReference type="GO" id="GO:0071011">
    <property type="term" value="C:precatalytic spliceosome"/>
    <property type="evidence" value="ECO:0007669"/>
    <property type="project" value="TreeGrafter"/>
</dbReference>
<evidence type="ECO:0000313" key="9">
    <source>
        <dbReference type="EMBL" id="CAF0839028.1"/>
    </source>
</evidence>
<evidence type="ECO:0000256" key="1">
    <source>
        <dbReference type="ARBA" id="ARBA00004123"/>
    </source>
</evidence>
<gene>
    <name evidence="9" type="ORF">GPM918_LOCUS5462</name>
    <name evidence="10" type="ORF">OVA965_LOCUS11275</name>
    <name evidence="11" type="ORF">SRO942_LOCUS5462</name>
    <name evidence="12" type="ORF">TMI583_LOCUS11271</name>
</gene>
<evidence type="ECO:0000256" key="4">
    <source>
        <dbReference type="ARBA" id="ARBA00022664"/>
    </source>
</evidence>
<keyword evidence="13" id="KW-1185">Reference proteome</keyword>
<dbReference type="EMBL" id="CAJNOK010004321">
    <property type="protein sequence ID" value="CAF0933782.1"/>
    <property type="molecule type" value="Genomic_DNA"/>
</dbReference>
<keyword evidence="4" id="KW-0507">mRNA processing</keyword>
<dbReference type="Proteomes" id="UP000677228">
    <property type="component" value="Unassembled WGS sequence"/>
</dbReference>
<dbReference type="Pfam" id="PF05700">
    <property type="entry name" value="BCAS2"/>
    <property type="match status" value="1"/>
</dbReference>
<evidence type="ECO:0000256" key="8">
    <source>
        <dbReference type="SAM" id="Coils"/>
    </source>
</evidence>
<dbReference type="GO" id="GO:0006397">
    <property type="term" value="P:mRNA processing"/>
    <property type="evidence" value="ECO:0007669"/>
    <property type="project" value="UniProtKB-KW"/>
</dbReference>
<dbReference type="EMBL" id="CAJOBA010004323">
    <property type="protein sequence ID" value="CAF3709819.1"/>
    <property type="molecule type" value="Genomic_DNA"/>
</dbReference>
<evidence type="ECO:0000256" key="5">
    <source>
        <dbReference type="ARBA" id="ARBA00022728"/>
    </source>
</evidence>
<protein>
    <recommendedName>
        <fullName evidence="3">Pre-mRNA-splicing factor SPF27</fullName>
    </recommendedName>
</protein>
<dbReference type="Proteomes" id="UP000682733">
    <property type="component" value="Unassembled WGS sequence"/>
</dbReference>
<organism evidence="9 13">
    <name type="scientific">Didymodactylos carnosus</name>
    <dbReference type="NCBI Taxonomy" id="1234261"/>
    <lineage>
        <taxon>Eukaryota</taxon>
        <taxon>Metazoa</taxon>
        <taxon>Spiralia</taxon>
        <taxon>Gnathifera</taxon>
        <taxon>Rotifera</taxon>
        <taxon>Eurotatoria</taxon>
        <taxon>Bdelloidea</taxon>
        <taxon>Philodinida</taxon>
        <taxon>Philodinidae</taxon>
        <taxon>Didymodactylos</taxon>
    </lineage>
</organism>